<organism evidence="1 2">
    <name type="scientific">Kibdelosporangium lantanae</name>
    <dbReference type="NCBI Taxonomy" id="1497396"/>
    <lineage>
        <taxon>Bacteria</taxon>
        <taxon>Bacillati</taxon>
        <taxon>Actinomycetota</taxon>
        <taxon>Actinomycetes</taxon>
        <taxon>Pseudonocardiales</taxon>
        <taxon>Pseudonocardiaceae</taxon>
        <taxon>Kibdelosporangium</taxon>
    </lineage>
</organism>
<feature type="non-terminal residue" evidence="1">
    <location>
        <position position="1"/>
    </location>
</feature>
<evidence type="ECO:0000313" key="1">
    <source>
        <dbReference type="EMBL" id="MFD1046897.1"/>
    </source>
</evidence>
<protein>
    <submittedName>
        <fullName evidence="1">Uncharacterized protein</fullName>
    </submittedName>
</protein>
<comment type="caution">
    <text evidence="1">The sequence shown here is derived from an EMBL/GenBank/DDBJ whole genome shotgun (WGS) entry which is preliminary data.</text>
</comment>
<sequence length="156" mass="16039">GVHTVPVGLTVTGGSDQLAITGLSVADSSNAGDWSVQQNLAAGSTQYGDRTITFKTVPSGLAGAQWIRTANDSKAATNNPLATFTVNRAATVSVAVDTRIGRPSWLADWTDTGQSLVNSEGTARTFHVYSKPVPAGQVALGPNGSSSSSMYTVIVQ</sequence>
<proteinExistence type="predicted"/>
<gene>
    <name evidence="1" type="ORF">ACFQ1S_15780</name>
</gene>
<evidence type="ECO:0000313" key="2">
    <source>
        <dbReference type="Proteomes" id="UP001597045"/>
    </source>
</evidence>
<dbReference type="EMBL" id="JBHTIS010000836">
    <property type="protein sequence ID" value="MFD1046897.1"/>
    <property type="molecule type" value="Genomic_DNA"/>
</dbReference>
<dbReference type="Proteomes" id="UP001597045">
    <property type="component" value="Unassembled WGS sequence"/>
</dbReference>
<name>A0ABW3MAD7_9PSEU</name>
<keyword evidence="2" id="KW-1185">Reference proteome</keyword>
<reference evidence="2" key="1">
    <citation type="journal article" date="2019" name="Int. J. Syst. Evol. Microbiol.">
        <title>The Global Catalogue of Microorganisms (GCM) 10K type strain sequencing project: providing services to taxonomists for standard genome sequencing and annotation.</title>
        <authorList>
            <consortium name="The Broad Institute Genomics Platform"/>
            <consortium name="The Broad Institute Genome Sequencing Center for Infectious Disease"/>
            <person name="Wu L."/>
            <person name="Ma J."/>
        </authorList>
    </citation>
    <scope>NUCLEOTIDE SEQUENCE [LARGE SCALE GENOMIC DNA]</scope>
    <source>
        <strain evidence="2">JCM 31486</strain>
    </source>
</reference>
<accession>A0ABW3MAD7</accession>